<dbReference type="SUPFAM" id="SSF47823">
    <property type="entry name" value="lambda integrase-like, N-terminal domain"/>
    <property type="match status" value="1"/>
</dbReference>
<dbReference type="PROSITE" id="PS51898">
    <property type="entry name" value="TYR_RECOMBINASE"/>
    <property type="match status" value="1"/>
</dbReference>
<gene>
    <name evidence="7" type="ORF">L0F81_00365</name>
</gene>
<dbReference type="Gene3D" id="1.10.443.10">
    <property type="entry name" value="Intergrase catalytic core"/>
    <property type="match status" value="1"/>
</dbReference>
<accession>A0ABS9J877</accession>
<feature type="compositionally biased region" description="Basic and acidic residues" evidence="4">
    <location>
        <begin position="21"/>
        <end position="30"/>
    </location>
</feature>
<dbReference type="EMBL" id="JAKKZF010000001">
    <property type="protein sequence ID" value="MCG0061753.1"/>
    <property type="molecule type" value="Genomic_DNA"/>
</dbReference>
<dbReference type="Gene3D" id="1.10.150.130">
    <property type="match status" value="1"/>
</dbReference>
<dbReference type="PANTHER" id="PTHR34605:SF4">
    <property type="entry name" value="DNA ADENINE METHYLTRANSFERASE"/>
    <property type="match status" value="1"/>
</dbReference>
<proteinExistence type="predicted"/>
<dbReference type="RefSeq" id="WP_143650164.1">
    <property type="nucleotide sequence ID" value="NZ_JAKKZF010000001.1"/>
</dbReference>
<evidence type="ECO:0000259" key="5">
    <source>
        <dbReference type="PROSITE" id="PS51898"/>
    </source>
</evidence>
<protein>
    <submittedName>
        <fullName evidence="7">Tyrosine-type recombinase/integrase</fullName>
    </submittedName>
</protein>
<feature type="domain" description="Core-binding (CB)" evidence="6">
    <location>
        <begin position="25"/>
        <end position="111"/>
    </location>
</feature>
<organism evidence="7 8">
    <name type="scientific">Streptomyces tricolor</name>
    <dbReference type="NCBI Taxonomy" id="68277"/>
    <lineage>
        <taxon>Bacteria</taxon>
        <taxon>Bacillati</taxon>
        <taxon>Actinomycetota</taxon>
        <taxon>Actinomycetes</taxon>
        <taxon>Kitasatosporales</taxon>
        <taxon>Streptomycetaceae</taxon>
        <taxon>Streptomyces</taxon>
        <taxon>Streptomyces violaceoruber group</taxon>
    </lineage>
</organism>
<name>A0ABS9J877_9ACTN</name>
<comment type="caution">
    <text evidence="7">The sequence shown here is derived from an EMBL/GenBank/DDBJ whole genome shotgun (WGS) entry which is preliminary data.</text>
</comment>
<keyword evidence="1 3" id="KW-0238">DNA-binding</keyword>
<evidence type="ECO:0000256" key="1">
    <source>
        <dbReference type="ARBA" id="ARBA00023125"/>
    </source>
</evidence>
<keyword evidence="2" id="KW-0233">DNA recombination</keyword>
<dbReference type="InterPro" id="IPR011010">
    <property type="entry name" value="DNA_brk_join_enz"/>
</dbReference>
<keyword evidence="8" id="KW-1185">Reference proteome</keyword>
<dbReference type="Pfam" id="PF00589">
    <property type="entry name" value="Phage_integrase"/>
    <property type="match status" value="1"/>
</dbReference>
<evidence type="ECO:0000313" key="8">
    <source>
        <dbReference type="Proteomes" id="UP001299012"/>
    </source>
</evidence>
<dbReference type="SUPFAM" id="SSF56349">
    <property type="entry name" value="DNA breaking-rejoining enzymes"/>
    <property type="match status" value="1"/>
</dbReference>
<dbReference type="InterPro" id="IPR002104">
    <property type="entry name" value="Integrase_catalytic"/>
</dbReference>
<feature type="region of interest" description="Disordered" evidence="4">
    <location>
        <begin position="1"/>
        <end position="30"/>
    </location>
</feature>
<evidence type="ECO:0000256" key="2">
    <source>
        <dbReference type="ARBA" id="ARBA00023172"/>
    </source>
</evidence>
<dbReference type="Proteomes" id="UP001299012">
    <property type="component" value="Unassembled WGS sequence"/>
</dbReference>
<dbReference type="PANTHER" id="PTHR34605">
    <property type="entry name" value="PHAGE_INTEGRASE DOMAIN-CONTAINING PROTEIN"/>
    <property type="match status" value="1"/>
</dbReference>
<sequence length="346" mass="38093">MPNELVPVEAEFAPPAQPPGARDRHISGETAEDLKRATAANTERAYARWWNMALAWCEREGRTPLPMTAETIAEFIGYLMRSTSQTTGKPYSPASLDQALSAVRTAHFRAGFEGQPNSRAARDLIKVHRQDRARDGWRPRRAKPVTLDVLRLLLAQCDTSSLSGRRDAAILVLGYGLMGRRSELASVTIDQLTVSDEWVTVFIPMSKTDTSAHGEDIDIPRAIAPDIDARAIVSSYLEGLAEHGVTTGRLLRSIDVWGNVGASMTGETVNEIVKRLAKDAKLTDAERMTAHGLRAGAPTDAAERGVPVPFIAEHGRWSKNSTQVLTYVRPADRRRNNPLLPRDNRT</sequence>
<evidence type="ECO:0000259" key="6">
    <source>
        <dbReference type="PROSITE" id="PS51900"/>
    </source>
</evidence>
<dbReference type="PROSITE" id="PS51900">
    <property type="entry name" value="CB"/>
    <property type="match status" value="1"/>
</dbReference>
<feature type="domain" description="Tyr recombinase" evidence="5">
    <location>
        <begin position="140"/>
        <end position="340"/>
    </location>
</feature>
<dbReference type="InterPro" id="IPR010998">
    <property type="entry name" value="Integrase_recombinase_N"/>
</dbReference>
<evidence type="ECO:0000256" key="4">
    <source>
        <dbReference type="SAM" id="MobiDB-lite"/>
    </source>
</evidence>
<evidence type="ECO:0000256" key="3">
    <source>
        <dbReference type="PROSITE-ProRule" id="PRU01248"/>
    </source>
</evidence>
<evidence type="ECO:0000313" key="7">
    <source>
        <dbReference type="EMBL" id="MCG0061753.1"/>
    </source>
</evidence>
<dbReference type="InterPro" id="IPR013762">
    <property type="entry name" value="Integrase-like_cat_sf"/>
</dbReference>
<dbReference type="InterPro" id="IPR052925">
    <property type="entry name" value="Phage_Integrase-like_Recomb"/>
</dbReference>
<reference evidence="7 8" key="1">
    <citation type="submission" date="2022-01" db="EMBL/GenBank/DDBJ databases">
        <title>Draft Genome Sequences of Seven Type Strains of the Genus Streptomyces.</title>
        <authorList>
            <person name="Aziz S."/>
            <person name="Coretto E."/>
            <person name="Chronakova A."/>
            <person name="Sproer C."/>
            <person name="Huber K."/>
            <person name="Nouioui I."/>
            <person name="Gross H."/>
        </authorList>
    </citation>
    <scope>NUCLEOTIDE SEQUENCE [LARGE SCALE GENOMIC DNA]</scope>
    <source>
        <strain evidence="7 8">DSM 41685</strain>
    </source>
</reference>
<dbReference type="InterPro" id="IPR044068">
    <property type="entry name" value="CB"/>
</dbReference>